<reference evidence="2 3" key="1">
    <citation type="submission" date="2011-10" db="EMBL/GenBank/DDBJ databases">
        <title>The Genome Sequence of Enterococcus saccharolyticus 30_1.</title>
        <authorList>
            <consortium name="The Broad Institute Genome Sequencing Platform"/>
            <person name="Earl A."/>
            <person name="Ward D."/>
            <person name="Feldgarden M."/>
            <person name="Gevers D."/>
            <person name="Daigneault M."/>
            <person name="Strauss J."/>
            <person name="Allen-Vercoe E."/>
            <person name="Young S.K."/>
            <person name="Zeng Q."/>
            <person name="Gargeya S."/>
            <person name="Fitzgerald M."/>
            <person name="Haas B."/>
            <person name="Abouelleil A."/>
            <person name="Alvarado L."/>
            <person name="Arachchi H.M."/>
            <person name="Berlin A."/>
            <person name="Brown A."/>
            <person name="Chapman S.B."/>
            <person name="Chen Z."/>
            <person name="Dunbar C."/>
            <person name="Freedman E."/>
            <person name="Gearin G."/>
            <person name="Gellesch M."/>
            <person name="Goldberg J."/>
            <person name="Griggs A."/>
            <person name="Gujja S."/>
            <person name="Heiman D."/>
            <person name="Howarth C."/>
            <person name="Larson L."/>
            <person name="Lui A."/>
            <person name="MacDonald P.J.P."/>
            <person name="Montmayeur A."/>
            <person name="Murphy C."/>
            <person name="Neiman D."/>
            <person name="Pearson M."/>
            <person name="Priest M."/>
            <person name="Roberts A."/>
            <person name="Saif S."/>
            <person name="Shea T."/>
            <person name="Shenoy N."/>
            <person name="Sisk P."/>
            <person name="Stolte C."/>
            <person name="Sykes S."/>
            <person name="Wortman J."/>
            <person name="Nusbaum C."/>
            <person name="Birren B."/>
        </authorList>
    </citation>
    <scope>NUCLEOTIDE SEQUENCE [LARGE SCALE GENOMIC DNA]</scope>
    <source>
        <strain evidence="2 3">30_1</strain>
    </source>
</reference>
<sequence length="86" mass="9813">MYHMVTMAFLFVCFEMVAGIMQLLTSLLVDDAGRKIKYFIFAPFYMLIYWMVNALTIVTTFIPAVKTILGHGSGVWVSPERQGKKN</sequence>
<keyword evidence="1" id="KW-0472">Membrane</keyword>
<proteinExistence type="predicted"/>
<feature type="transmembrane region" description="Helical" evidence="1">
    <location>
        <begin position="38"/>
        <end position="62"/>
    </location>
</feature>
<keyword evidence="1" id="KW-1133">Transmembrane helix</keyword>
<evidence type="ECO:0000256" key="1">
    <source>
        <dbReference type="SAM" id="Phobius"/>
    </source>
</evidence>
<dbReference type="EMBL" id="ADLY01000015">
    <property type="protein sequence ID" value="EHG30438.1"/>
    <property type="molecule type" value="Genomic_DNA"/>
</dbReference>
<gene>
    <name evidence="2" type="ORF">HMPREF9478_00714</name>
</gene>
<keyword evidence="1" id="KW-0812">Transmembrane</keyword>
<accession>A0AA87FHX0</accession>
<name>A0AA87FHX0_9ENTE</name>
<evidence type="ECO:0000313" key="3">
    <source>
        <dbReference type="Proteomes" id="UP000004393"/>
    </source>
</evidence>
<dbReference type="AlphaFoldDB" id="A0AA87FHX0"/>
<organism evidence="2 3">
    <name type="scientific">Enterococcus saccharolyticus 30_1</name>
    <dbReference type="NCBI Taxonomy" id="742813"/>
    <lineage>
        <taxon>Bacteria</taxon>
        <taxon>Bacillati</taxon>
        <taxon>Bacillota</taxon>
        <taxon>Bacilli</taxon>
        <taxon>Lactobacillales</taxon>
        <taxon>Enterococcaceae</taxon>
        <taxon>Enterococcus</taxon>
    </lineage>
</organism>
<keyword evidence="3" id="KW-1185">Reference proteome</keyword>
<feature type="transmembrane region" description="Helical" evidence="1">
    <location>
        <begin position="6"/>
        <end position="29"/>
    </location>
</feature>
<evidence type="ECO:0000313" key="2">
    <source>
        <dbReference type="EMBL" id="EHG30438.1"/>
    </source>
</evidence>
<dbReference type="Proteomes" id="UP000004393">
    <property type="component" value="Unassembled WGS sequence"/>
</dbReference>
<comment type="caution">
    <text evidence="2">The sequence shown here is derived from an EMBL/GenBank/DDBJ whole genome shotgun (WGS) entry which is preliminary data.</text>
</comment>
<evidence type="ECO:0008006" key="4">
    <source>
        <dbReference type="Google" id="ProtNLM"/>
    </source>
</evidence>
<protein>
    <recommendedName>
        <fullName evidence="4">Glycosyl transferase</fullName>
    </recommendedName>
</protein>